<evidence type="ECO:0000256" key="1">
    <source>
        <dbReference type="SAM" id="MobiDB-lite"/>
    </source>
</evidence>
<keyword evidence="4" id="KW-1185">Reference proteome</keyword>
<dbReference type="EMBL" id="JADFTS010000001">
    <property type="protein sequence ID" value="KAF9626295.1"/>
    <property type="molecule type" value="Genomic_DNA"/>
</dbReference>
<evidence type="ECO:0008006" key="5">
    <source>
        <dbReference type="Google" id="ProtNLM"/>
    </source>
</evidence>
<dbReference type="PANTHER" id="PTHR34663">
    <property type="entry name" value="OS06G0637400 PROTEIN"/>
    <property type="match status" value="1"/>
</dbReference>
<evidence type="ECO:0000313" key="4">
    <source>
        <dbReference type="Proteomes" id="UP000631114"/>
    </source>
</evidence>
<gene>
    <name evidence="3" type="ORF">IFM89_032144</name>
</gene>
<sequence length="97" mass="10396">MANVFKFFGFFLLALFLSSILFIPSIQARPFSVLRGTSCFGEIYEFSDNFCLGAMKQSGPSSGGKGHRSIDVQSLGGKKDSGPSPGQGHSFITGDHQ</sequence>
<dbReference type="InterPro" id="IPR044700">
    <property type="entry name" value="PIP2/PIPL1"/>
</dbReference>
<dbReference type="GO" id="GO:0045087">
    <property type="term" value="P:innate immune response"/>
    <property type="evidence" value="ECO:0007669"/>
    <property type="project" value="InterPro"/>
</dbReference>
<keyword evidence="2" id="KW-0732">Signal</keyword>
<comment type="caution">
    <text evidence="3">The sequence shown here is derived from an EMBL/GenBank/DDBJ whole genome shotgun (WGS) entry which is preliminary data.</text>
</comment>
<protein>
    <recommendedName>
        <fullName evidence="5">Glycine-rich protein</fullName>
    </recommendedName>
</protein>
<feature type="chain" id="PRO_5032691002" description="Glycine-rich protein" evidence="2">
    <location>
        <begin position="29"/>
        <end position="97"/>
    </location>
</feature>
<feature type="region of interest" description="Disordered" evidence="1">
    <location>
        <begin position="57"/>
        <end position="97"/>
    </location>
</feature>
<evidence type="ECO:0000256" key="2">
    <source>
        <dbReference type="SAM" id="SignalP"/>
    </source>
</evidence>
<accession>A0A835IYU7</accession>
<name>A0A835IYU7_9MAGN</name>
<dbReference type="Proteomes" id="UP000631114">
    <property type="component" value="Unassembled WGS sequence"/>
</dbReference>
<feature type="signal peptide" evidence="2">
    <location>
        <begin position="1"/>
        <end position="28"/>
    </location>
</feature>
<dbReference type="OrthoDB" id="1936010at2759"/>
<proteinExistence type="predicted"/>
<dbReference type="AlphaFoldDB" id="A0A835IYU7"/>
<organism evidence="3 4">
    <name type="scientific">Coptis chinensis</name>
    <dbReference type="NCBI Taxonomy" id="261450"/>
    <lineage>
        <taxon>Eukaryota</taxon>
        <taxon>Viridiplantae</taxon>
        <taxon>Streptophyta</taxon>
        <taxon>Embryophyta</taxon>
        <taxon>Tracheophyta</taxon>
        <taxon>Spermatophyta</taxon>
        <taxon>Magnoliopsida</taxon>
        <taxon>Ranunculales</taxon>
        <taxon>Ranunculaceae</taxon>
        <taxon>Coptidoideae</taxon>
        <taxon>Coptis</taxon>
    </lineage>
</organism>
<dbReference type="GO" id="GO:0050793">
    <property type="term" value="P:regulation of developmental process"/>
    <property type="evidence" value="ECO:0007669"/>
    <property type="project" value="InterPro"/>
</dbReference>
<dbReference type="PANTHER" id="PTHR34663:SF9">
    <property type="entry name" value="OS06G0637400 PROTEIN"/>
    <property type="match status" value="1"/>
</dbReference>
<reference evidence="3 4" key="1">
    <citation type="submission" date="2020-10" db="EMBL/GenBank/DDBJ databases">
        <title>The Coptis chinensis genome and diversification of protoberbering-type alkaloids.</title>
        <authorList>
            <person name="Wang B."/>
            <person name="Shu S."/>
            <person name="Song C."/>
            <person name="Liu Y."/>
        </authorList>
    </citation>
    <scope>NUCLEOTIDE SEQUENCE [LARGE SCALE GENOMIC DNA]</scope>
    <source>
        <strain evidence="3">HL-2020</strain>
        <tissue evidence="3">Leaf</tissue>
    </source>
</reference>
<evidence type="ECO:0000313" key="3">
    <source>
        <dbReference type="EMBL" id="KAF9626295.1"/>
    </source>
</evidence>